<feature type="transmembrane region" description="Helical" evidence="9">
    <location>
        <begin position="86"/>
        <end position="110"/>
    </location>
</feature>
<keyword evidence="3" id="KW-1003">Cell membrane</keyword>
<dbReference type="PANTHER" id="PTHR35011:SF2">
    <property type="entry name" value="2,3-DIKETO-L-GULONATE TRAP TRANSPORTER SMALL PERMEASE PROTEIN YIAM"/>
    <property type="match status" value="1"/>
</dbReference>
<evidence type="ECO:0000256" key="5">
    <source>
        <dbReference type="ARBA" id="ARBA00022692"/>
    </source>
</evidence>
<dbReference type="RefSeq" id="WP_379557116.1">
    <property type="nucleotide sequence ID" value="NZ_JBHTJS010000007.1"/>
</dbReference>
<feature type="transmembrane region" description="Helical" evidence="9">
    <location>
        <begin position="146"/>
        <end position="168"/>
    </location>
</feature>
<keyword evidence="7 9" id="KW-0472">Membrane</keyword>
<comment type="subcellular location">
    <subcellularLocation>
        <location evidence="1 9">Cell inner membrane</location>
        <topology evidence="1 9">Multi-pass membrane protein</topology>
    </subcellularLocation>
</comment>
<reference evidence="12" key="1">
    <citation type="journal article" date="2019" name="Int. J. Syst. Evol. Microbiol.">
        <title>The Global Catalogue of Microorganisms (GCM) 10K type strain sequencing project: providing services to taxonomists for standard genome sequencing and annotation.</title>
        <authorList>
            <consortium name="The Broad Institute Genomics Platform"/>
            <consortium name="The Broad Institute Genome Sequencing Center for Infectious Disease"/>
            <person name="Wu L."/>
            <person name="Ma J."/>
        </authorList>
    </citation>
    <scope>NUCLEOTIDE SEQUENCE [LARGE SCALE GENOMIC DNA]</scope>
    <source>
        <strain evidence="12">CCUG 60525</strain>
    </source>
</reference>
<evidence type="ECO:0000256" key="9">
    <source>
        <dbReference type="RuleBase" id="RU369079"/>
    </source>
</evidence>
<evidence type="ECO:0000256" key="3">
    <source>
        <dbReference type="ARBA" id="ARBA00022475"/>
    </source>
</evidence>
<organism evidence="11 12">
    <name type="scientific">Oceanisphaera ostreae</name>
    <dbReference type="NCBI Taxonomy" id="914151"/>
    <lineage>
        <taxon>Bacteria</taxon>
        <taxon>Pseudomonadati</taxon>
        <taxon>Pseudomonadota</taxon>
        <taxon>Gammaproteobacteria</taxon>
        <taxon>Aeromonadales</taxon>
        <taxon>Aeromonadaceae</taxon>
        <taxon>Oceanisphaera</taxon>
    </lineage>
</organism>
<dbReference type="Proteomes" id="UP001597048">
    <property type="component" value="Unassembled WGS sequence"/>
</dbReference>
<dbReference type="EMBL" id="JBHTJS010000007">
    <property type="protein sequence ID" value="MFD1007193.1"/>
    <property type="molecule type" value="Genomic_DNA"/>
</dbReference>
<keyword evidence="6 9" id="KW-1133">Transmembrane helix</keyword>
<dbReference type="InterPro" id="IPR007387">
    <property type="entry name" value="TRAP_DctQ"/>
</dbReference>
<evidence type="ECO:0000313" key="12">
    <source>
        <dbReference type="Proteomes" id="UP001597048"/>
    </source>
</evidence>
<proteinExistence type="inferred from homology"/>
<keyword evidence="12" id="KW-1185">Reference proteome</keyword>
<gene>
    <name evidence="11" type="ORF">ACFQ1C_03350</name>
</gene>
<keyword evidence="5 9" id="KW-0812">Transmembrane</keyword>
<comment type="function">
    <text evidence="9">Part of the tripartite ATP-independent periplasmic (TRAP) transport system.</text>
</comment>
<keyword evidence="4 9" id="KW-0997">Cell inner membrane</keyword>
<comment type="caution">
    <text evidence="11">The sequence shown here is derived from an EMBL/GenBank/DDBJ whole genome shotgun (WGS) entry which is preliminary data.</text>
</comment>
<evidence type="ECO:0000313" key="11">
    <source>
        <dbReference type="EMBL" id="MFD1007193.1"/>
    </source>
</evidence>
<feature type="domain" description="Tripartite ATP-independent periplasmic transporters DctQ component" evidence="10">
    <location>
        <begin position="25"/>
        <end position="172"/>
    </location>
</feature>
<comment type="subunit">
    <text evidence="9">The complex comprises the extracytoplasmic solute receptor protein and the two transmembrane proteins.</text>
</comment>
<evidence type="ECO:0000256" key="4">
    <source>
        <dbReference type="ARBA" id="ARBA00022519"/>
    </source>
</evidence>
<keyword evidence="2 9" id="KW-0813">Transport</keyword>
<evidence type="ECO:0000256" key="1">
    <source>
        <dbReference type="ARBA" id="ARBA00004429"/>
    </source>
</evidence>
<evidence type="ECO:0000256" key="8">
    <source>
        <dbReference type="ARBA" id="ARBA00038436"/>
    </source>
</evidence>
<evidence type="ECO:0000256" key="2">
    <source>
        <dbReference type="ARBA" id="ARBA00022448"/>
    </source>
</evidence>
<dbReference type="InterPro" id="IPR055348">
    <property type="entry name" value="DctQ"/>
</dbReference>
<sequence>MFKRLSNAIAKAEIFAAAVFAAAVTLLVLLNIVSRAMGQAIYWVDELAIYSMVWMTFLATSAMLKKRQGVSVTILTDCLPTRVRHWLTVFSDLMILAFALILFFLCWRWYSPVGLWQAGFDIEAFQAESFNFMYSENASTIAIKKFWVWLVLPVFALSLAMHALINLFDSIRIAGSAAGEPE</sequence>
<dbReference type="Pfam" id="PF04290">
    <property type="entry name" value="DctQ"/>
    <property type="match status" value="1"/>
</dbReference>
<accession>A0ABW3KG12</accession>
<name>A0ABW3KG12_9GAMM</name>
<comment type="similarity">
    <text evidence="8 9">Belongs to the TRAP transporter small permease family.</text>
</comment>
<evidence type="ECO:0000259" key="10">
    <source>
        <dbReference type="Pfam" id="PF04290"/>
    </source>
</evidence>
<protein>
    <recommendedName>
        <fullName evidence="9">TRAP transporter small permease protein</fullName>
    </recommendedName>
</protein>
<dbReference type="PANTHER" id="PTHR35011">
    <property type="entry name" value="2,3-DIKETO-L-GULONATE TRAP TRANSPORTER SMALL PERMEASE PROTEIN YIAM"/>
    <property type="match status" value="1"/>
</dbReference>
<evidence type="ECO:0000256" key="7">
    <source>
        <dbReference type="ARBA" id="ARBA00023136"/>
    </source>
</evidence>
<evidence type="ECO:0000256" key="6">
    <source>
        <dbReference type="ARBA" id="ARBA00022989"/>
    </source>
</evidence>
<feature type="transmembrane region" description="Helical" evidence="9">
    <location>
        <begin position="48"/>
        <end position="65"/>
    </location>
</feature>
<comment type="caution">
    <text evidence="9">Lacks conserved residue(s) required for the propagation of feature annotation.</text>
</comment>